<accession>A0ABQ2Z3Z0</accession>
<keyword evidence="1" id="KW-0732">Signal</keyword>
<dbReference type="Proteomes" id="UP000653056">
    <property type="component" value="Unassembled WGS sequence"/>
</dbReference>
<evidence type="ECO:0000256" key="1">
    <source>
        <dbReference type="SAM" id="SignalP"/>
    </source>
</evidence>
<dbReference type="RefSeq" id="WP_189471488.1">
    <property type="nucleotide sequence ID" value="NZ_BMXS01000022.1"/>
</dbReference>
<evidence type="ECO:0008006" key="4">
    <source>
        <dbReference type="Google" id="ProtNLM"/>
    </source>
</evidence>
<name>A0ABQ2Z3Z0_9GAMM</name>
<dbReference type="Pfam" id="PF09411">
    <property type="entry name" value="PagL"/>
    <property type="match status" value="1"/>
</dbReference>
<proteinExistence type="predicted"/>
<sequence>MTRKPLAVVATWLATTLLAIPHAKADLYLAAGITSESDAALKVELDREFDLSHWHPQLSLRLATGALLLSTGTDDGDVAWLITPAFRYTFAGETGAFLEGGIGASVFFDTRIESRRLSTAFQFEDRLALGMPLAQGDIMASVTHYSNGGLDHPNDGFEVYALSYRLPL</sequence>
<comment type="caution">
    <text evidence="2">The sequence shown here is derived from an EMBL/GenBank/DDBJ whole genome shotgun (WGS) entry which is preliminary data.</text>
</comment>
<dbReference type="InterPro" id="IPR018550">
    <property type="entry name" value="Lipid-A_deacylase-rel"/>
</dbReference>
<organism evidence="2 3">
    <name type="scientific">Litchfieldella qijiaojingensis</name>
    <dbReference type="NCBI Taxonomy" id="980347"/>
    <lineage>
        <taxon>Bacteria</taxon>
        <taxon>Pseudomonadati</taxon>
        <taxon>Pseudomonadota</taxon>
        <taxon>Gammaproteobacteria</taxon>
        <taxon>Oceanospirillales</taxon>
        <taxon>Halomonadaceae</taxon>
        <taxon>Litchfieldella</taxon>
    </lineage>
</organism>
<keyword evidence="3" id="KW-1185">Reference proteome</keyword>
<dbReference type="EMBL" id="BMXS01000022">
    <property type="protein sequence ID" value="GGY04270.1"/>
    <property type="molecule type" value="Genomic_DNA"/>
</dbReference>
<dbReference type="Gene3D" id="2.40.160.20">
    <property type="match status" value="1"/>
</dbReference>
<gene>
    <name evidence="2" type="ORF">GCM10007160_35000</name>
</gene>
<feature type="chain" id="PRO_5046299329" description="Acyloxyacyl hydrolase" evidence="1">
    <location>
        <begin position="26"/>
        <end position="168"/>
    </location>
</feature>
<feature type="signal peptide" evidence="1">
    <location>
        <begin position="1"/>
        <end position="25"/>
    </location>
</feature>
<evidence type="ECO:0000313" key="3">
    <source>
        <dbReference type="Proteomes" id="UP000653056"/>
    </source>
</evidence>
<protein>
    <recommendedName>
        <fullName evidence="4">Acyloxyacyl hydrolase</fullName>
    </recommendedName>
</protein>
<reference evidence="3" key="1">
    <citation type="journal article" date="2019" name="Int. J. Syst. Evol. Microbiol.">
        <title>The Global Catalogue of Microorganisms (GCM) 10K type strain sequencing project: providing services to taxonomists for standard genome sequencing and annotation.</title>
        <authorList>
            <consortium name="The Broad Institute Genomics Platform"/>
            <consortium name="The Broad Institute Genome Sequencing Center for Infectious Disease"/>
            <person name="Wu L."/>
            <person name="Ma J."/>
        </authorList>
    </citation>
    <scope>NUCLEOTIDE SEQUENCE [LARGE SCALE GENOMIC DNA]</scope>
    <source>
        <strain evidence="3">KCTC 22228</strain>
    </source>
</reference>
<evidence type="ECO:0000313" key="2">
    <source>
        <dbReference type="EMBL" id="GGY04270.1"/>
    </source>
</evidence>